<dbReference type="AlphaFoldDB" id="A0A8S8XKW0"/>
<name>A0A8S8XKW0_9PROT</name>
<sequence>MLTLLAIASCVSTAEAERERWIHIENLRNSYEPLPFHAPQSREEKQVANVAEARIARAFPTFRKDDWSVVILDAGTEWEVTYSPPNDAEGGGPSVFLKKRSLETLRFELYQ</sequence>
<evidence type="ECO:0000313" key="2">
    <source>
        <dbReference type="Proteomes" id="UP000681075"/>
    </source>
</evidence>
<protein>
    <submittedName>
        <fullName evidence="1">Uncharacterized protein</fullName>
    </submittedName>
</protein>
<evidence type="ECO:0000313" key="1">
    <source>
        <dbReference type="EMBL" id="GIL41806.1"/>
    </source>
</evidence>
<organism evidence="1 2">
    <name type="scientific">Roseiterribacter gracilis</name>
    <dbReference type="NCBI Taxonomy" id="2812848"/>
    <lineage>
        <taxon>Bacteria</taxon>
        <taxon>Pseudomonadati</taxon>
        <taxon>Pseudomonadota</taxon>
        <taxon>Alphaproteobacteria</taxon>
        <taxon>Rhodospirillales</taxon>
        <taxon>Roseiterribacteraceae</taxon>
        <taxon>Roseiterribacter</taxon>
    </lineage>
</organism>
<dbReference type="EMBL" id="BOPV01000001">
    <property type="protein sequence ID" value="GIL41806.1"/>
    <property type="molecule type" value="Genomic_DNA"/>
</dbReference>
<reference evidence="1" key="1">
    <citation type="submission" date="2021-02" db="EMBL/GenBank/DDBJ databases">
        <title>Genome sequence of Rhodospirillales sp. strain TMPK1 isolated from soil.</title>
        <authorList>
            <person name="Nakai R."/>
            <person name="Kusada H."/>
            <person name="Tamaki H."/>
        </authorList>
    </citation>
    <scope>NUCLEOTIDE SEQUENCE</scope>
    <source>
        <strain evidence="1">TMPK1</strain>
    </source>
</reference>
<accession>A0A8S8XKW0</accession>
<dbReference type="RefSeq" id="WP_420245457.1">
    <property type="nucleotide sequence ID" value="NZ_BOPV01000001.1"/>
</dbReference>
<keyword evidence="2" id="KW-1185">Reference proteome</keyword>
<proteinExistence type="predicted"/>
<comment type="caution">
    <text evidence="1">The sequence shown here is derived from an EMBL/GenBank/DDBJ whole genome shotgun (WGS) entry which is preliminary data.</text>
</comment>
<gene>
    <name evidence="1" type="ORF">TMPK1_40430</name>
</gene>
<dbReference type="Proteomes" id="UP000681075">
    <property type="component" value="Unassembled WGS sequence"/>
</dbReference>